<evidence type="ECO:0000313" key="3">
    <source>
        <dbReference type="Proteomes" id="UP000223913"/>
    </source>
</evidence>
<comment type="caution">
    <text evidence="2">The sequence shown here is derived from an EMBL/GenBank/DDBJ whole genome shotgun (WGS) entry which is preliminary data.</text>
</comment>
<dbReference type="AlphaFoldDB" id="A0A2D0N2C4"/>
<reference evidence="2 3" key="1">
    <citation type="submission" date="2017-10" db="EMBL/GenBank/DDBJ databases">
        <title>The draft genome sequence of Lewinella nigricans NBRC 102662.</title>
        <authorList>
            <person name="Wang K."/>
        </authorList>
    </citation>
    <scope>NUCLEOTIDE SEQUENCE [LARGE SCALE GENOMIC DNA]</scope>
    <source>
        <strain evidence="2 3">NBRC 102662</strain>
    </source>
</reference>
<gene>
    <name evidence="2" type="ORF">CRP01_32795</name>
</gene>
<name>A0A2D0N2C4_FLAN2</name>
<dbReference type="EMBL" id="PDUD01000042">
    <property type="protein sequence ID" value="PHN02279.1"/>
    <property type="molecule type" value="Genomic_DNA"/>
</dbReference>
<evidence type="ECO:0000313" key="2">
    <source>
        <dbReference type="EMBL" id="PHN02279.1"/>
    </source>
</evidence>
<feature type="transmembrane region" description="Helical" evidence="1">
    <location>
        <begin position="340"/>
        <end position="364"/>
    </location>
</feature>
<protein>
    <recommendedName>
        <fullName evidence="4">TIR domain-containing protein</fullName>
    </recommendedName>
</protein>
<keyword evidence="3" id="KW-1185">Reference proteome</keyword>
<keyword evidence="1" id="KW-1133">Transmembrane helix</keyword>
<dbReference type="OrthoDB" id="3542505at2"/>
<sequence length="486" mass="56382">MSEAKVYIHLTCIYARKDIFIQQQLSSHLERLHLEGHLDSVQFMEVSEQAFAERRYSQDERDADIYLVLLSPHLLSTPFIHSAFLRRIVAAHQYEQVRVQPLVIADGDYSKTILGRLERLNSNQIPVKNANEFSLEANLTILTEELKLIAIDWYDKKSAFEERWLEAQREDKLQYYINFLKDYPHNIYREAAKKRLDELREMDLWQAAQAINSVHHYYLYLRDAPLQEKRVQAIKRIAEIEHDEAVAREDALQSDSLPMLFDYKVRFPRGGATGEVNEKIKALAEERLTHLDEPEYIQTEAHYLQHLAYEKLNQDELLSMRLLLDFTASMIRRSRGVMAGISNTQITLALIGFFGFIVSAYFLLPLIRYAVDGIFGFRPLTTFVICVLGLFTAVRAYTGHRIANKDMEFCRLTLGVMERSLVTIKISSIDHDHRAIFQETLSLLRIEAAYNRLADTSFVSYLFDRSEKGSVKQAEVIKKLPLPLRG</sequence>
<evidence type="ECO:0000256" key="1">
    <source>
        <dbReference type="SAM" id="Phobius"/>
    </source>
</evidence>
<feature type="transmembrane region" description="Helical" evidence="1">
    <location>
        <begin position="376"/>
        <end position="397"/>
    </location>
</feature>
<proteinExistence type="predicted"/>
<keyword evidence="1" id="KW-0812">Transmembrane</keyword>
<accession>A0A2D0N2C4</accession>
<keyword evidence="1" id="KW-0472">Membrane</keyword>
<dbReference type="RefSeq" id="WP_099154307.1">
    <property type="nucleotide sequence ID" value="NZ_PDUD01000042.1"/>
</dbReference>
<dbReference type="Proteomes" id="UP000223913">
    <property type="component" value="Unassembled WGS sequence"/>
</dbReference>
<evidence type="ECO:0008006" key="4">
    <source>
        <dbReference type="Google" id="ProtNLM"/>
    </source>
</evidence>
<organism evidence="2 3">
    <name type="scientific">Flavilitoribacter nigricans (strain ATCC 23147 / DSM 23189 / NBRC 102662 / NCIMB 1420 / SS-2)</name>
    <name type="common">Lewinella nigricans</name>
    <dbReference type="NCBI Taxonomy" id="1122177"/>
    <lineage>
        <taxon>Bacteria</taxon>
        <taxon>Pseudomonadati</taxon>
        <taxon>Bacteroidota</taxon>
        <taxon>Saprospiria</taxon>
        <taxon>Saprospirales</taxon>
        <taxon>Lewinellaceae</taxon>
        <taxon>Flavilitoribacter</taxon>
    </lineage>
</organism>